<comment type="cofactor">
    <cofactor evidence="1 9">
        <name>Mg(2+)</name>
        <dbReference type="ChEBI" id="CHEBI:18420"/>
    </cofactor>
</comment>
<accession>A0A1J0AHC3</accession>
<name>A0A1J0AHC3_9CYAN</name>
<dbReference type="GO" id="GO:0008412">
    <property type="term" value="F:4-hydroxybenzoate polyprenyltransferase activity"/>
    <property type="evidence" value="ECO:0007669"/>
    <property type="project" value="UniProtKB-EC"/>
</dbReference>
<dbReference type="FunFam" id="1.10.357.140:FF:000008">
    <property type="entry name" value="4-hydroxybenzoate octaprenyltransferase"/>
    <property type="match status" value="1"/>
</dbReference>
<evidence type="ECO:0000256" key="1">
    <source>
        <dbReference type="ARBA" id="ARBA00001946"/>
    </source>
</evidence>
<dbReference type="FunFam" id="1.20.120.1780:FF:000001">
    <property type="entry name" value="4-hydroxybenzoate octaprenyltransferase"/>
    <property type="match status" value="1"/>
</dbReference>
<feature type="transmembrane region" description="Helical" evidence="9">
    <location>
        <begin position="62"/>
        <end position="81"/>
    </location>
</feature>
<evidence type="ECO:0000313" key="10">
    <source>
        <dbReference type="EMBL" id="APB35319.1"/>
    </source>
</evidence>
<evidence type="ECO:0000256" key="5">
    <source>
        <dbReference type="ARBA" id="ARBA00022679"/>
    </source>
</evidence>
<reference evidence="10 11" key="1">
    <citation type="submission" date="2016-10" db="EMBL/GenBank/DDBJ databases">
        <title>Description of Gloeomargarita lithophora gen. nov., sp. nov., a thylakoid-bearing basal-branching cyanobacterium with intracellular carbonates, and proposal for Gloeomargaritales ord. nov.</title>
        <authorList>
            <person name="Moreira D."/>
            <person name="Tavera R."/>
            <person name="Benzerara K."/>
            <person name="Skouri-Panet F."/>
            <person name="Couradeau E."/>
            <person name="Gerard E."/>
            <person name="Loussert C."/>
            <person name="Novelo E."/>
            <person name="Zivanovic Y."/>
            <person name="Lopez-Garcia P."/>
        </authorList>
    </citation>
    <scope>NUCLEOTIDE SEQUENCE [LARGE SCALE GENOMIC DNA]</scope>
    <source>
        <strain evidence="10 11">D10</strain>
    </source>
</reference>
<evidence type="ECO:0000256" key="3">
    <source>
        <dbReference type="ARBA" id="ARBA00005985"/>
    </source>
</evidence>
<sequence length="329" mass="36073">MLLPARCLKNAVETIMVKNRIYQLSHEPSISGGNSAHLPMFSPKLNQMIGLIIRLLRWDKPTGRLILILPALWSLVLASGGRPPWDLLVVVVLGAVATSAAGCVVNDLWDHRLDAQVQRTRQRPLAAKHLPLWVAGVVAAVDLVCAYWLARYLNPLGFALAVLAVPVIVLYPSAKRWFPVPQAVLATAWGFAVLIPWAAVTGTVTAVTWWLWGAVWCWTLGFDTIYALPDREDDTRLGIYSSARFFGEYTPLAVAVLLGITLILLTGVGMATGLGGFYYLMLGITAVVWGKQVLQLRQIQPPSVYGRMFREQVVTGFLLLLGMLVPPVG</sequence>
<dbReference type="InterPro" id="IPR000537">
    <property type="entry name" value="UbiA_prenyltransferase"/>
</dbReference>
<evidence type="ECO:0000256" key="6">
    <source>
        <dbReference type="ARBA" id="ARBA00022692"/>
    </source>
</evidence>
<feature type="transmembrane region" description="Helical" evidence="9">
    <location>
        <begin position="130"/>
        <end position="150"/>
    </location>
</feature>
<keyword evidence="6 9" id="KW-0812">Transmembrane</keyword>
<keyword evidence="11" id="KW-1185">Reference proteome</keyword>
<dbReference type="InterPro" id="IPR044878">
    <property type="entry name" value="UbiA_sf"/>
</dbReference>
<evidence type="ECO:0000313" key="11">
    <source>
        <dbReference type="Proteomes" id="UP000180235"/>
    </source>
</evidence>
<comment type="similarity">
    <text evidence="3 9">Belongs to the UbiA prenyltransferase family.</text>
</comment>
<keyword evidence="8 9" id="KW-0472">Membrane</keyword>
<dbReference type="HAMAP" id="MF_01635">
    <property type="entry name" value="UbiA"/>
    <property type="match status" value="1"/>
</dbReference>
<keyword evidence="9" id="KW-1003">Cell membrane</keyword>
<keyword evidence="5 9" id="KW-0808">Transferase</keyword>
<dbReference type="Pfam" id="PF01040">
    <property type="entry name" value="UbiA"/>
    <property type="match status" value="1"/>
</dbReference>
<dbReference type="InterPro" id="IPR006370">
    <property type="entry name" value="HB_polyprenyltransferase-like"/>
</dbReference>
<evidence type="ECO:0000256" key="7">
    <source>
        <dbReference type="ARBA" id="ARBA00022989"/>
    </source>
</evidence>
<dbReference type="Gene3D" id="1.10.357.140">
    <property type="entry name" value="UbiA prenyltransferase"/>
    <property type="match status" value="1"/>
</dbReference>
<keyword evidence="4 9" id="KW-0997">Cell inner membrane</keyword>
<feature type="transmembrane region" description="Helical" evidence="9">
    <location>
        <begin position="249"/>
        <end position="271"/>
    </location>
</feature>
<evidence type="ECO:0000256" key="2">
    <source>
        <dbReference type="ARBA" id="ARBA00004141"/>
    </source>
</evidence>
<dbReference type="NCBIfam" id="NF009514">
    <property type="entry name" value="PRK12873.1"/>
    <property type="match status" value="1"/>
</dbReference>
<protein>
    <recommendedName>
        <fullName evidence="9">4-hydroxybenzoate solanesyltransferase</fullName>
        <ecNumber evidence="9">2.5.1.39</ecNumber>
    </recommendedName>
    <alternativeName>
        <fullName evidence="9">4-HB polyprenyltransferase</fullName>
    </alternativeName>
</protein>
<feature type="transmembrane region" description="Helical" evidence="9">
    <location>
        <begin position="183"/>
        <end position="203"/>
    </location>
</feature>
<evidence type="ECO:0000256" key="9">
    <source>
        <dbReference type="HAMAP-Rule" id="MF_01635"/>
    </source>
</evidence>
<dbReference type="AlphaFoldDB" id="A0A1J0AHC3"/>
<dbReference type="STRING" id="1188229.GlitD10_2974"/>
<feature type="transmembrane region" description="Helical" evidence="9">
    <location>
        <begin position="87"/>
        <end position="109"/>
    </location>
</feature>
<dbReference type="PANTHER" id="PTHR11048:SF28">
    <property type="entry name" value="4-HYDROXYBENZOATE POLYPRENYLTRANSFERASE, MITOCHONDRIAL"/>
    <property type="match status" value="1"/>
</dbReference>
<dbReference type="CDD" id="cd13959">
    <property type="entry name" value="PT_UbiA_COQ2"/>
    <property type="match status" value="1"/>
</dbReference>
<dbReference type="GO" id="GO:0006744">
    <property type="term" value="P:ubiquinone biosynthetic process"/>
    <property type="evidence" value="ECO:0007669"/>
    <property type="project" value="TreeGrafter"/>
</dbReference>
<dbReference type="PANTHER" id="PTHR11048">
    <property type="entry name" value="PRENYLTRANSFERASES"/>
    <property type="match status" value="1"/>
</dbReference>
<evidence type="ECO:0000256" key="8">
    <source>
        <dbReference type="ARBA" id="ARBA00023136"/>
    </source>
</evidence>
<dbReference type="EC" id="2.5.1.39" evidence="9"/>
<keyword evidence="9" id="KW-0460">Magnesium</keyword>
<dbReference type="GO" id="GO:0005886">
    <property type="term" value="C:plasma membrane"/>
    <property type="evidence" value="ECO:0007669"/>
    <property type="project" value="UniProtKB-SubCell"/>
</dbReference>
<feature type="transmembrane region" description="Helical" evidence="9">
    <location>
        <begin position="277"/>
        <end position="296"/>
    </location>
</feature>
<keyword evidence="7 9" id="KW-1133">Transmembrane helix</keyword>
<comment type="catalytic activity">
    <reaction evidence="9">
        <text>all-trans-nonaprenyl diphosphate + 4-hydroxybenzoate = 4-hydroxy-3-(all-trans-nonaprenyl)benzoate + diphosphate</text>
        <dbReference type="Rhea" id="RHEA:17709"/>
        <dbReference type="ChEBI" id="CHEBI:17879"/>
        <dbReference type="ChEBI" id="CHEBI:33019"/>
        <dbReference type="ChEBI" id="CHEBI:58391"/>
        <dbReference type="ChEBI" id="CHEBI:84502"/>
        <dbReference type="EC" id="2.5.1.39"/>
    </reaction>
</comment>
<organism evidence="10 11">
    <name type="scientific">Gloeomargarita lithophora Alchichica-D10</name>
    <dbReference type="NCBI Taxonomy" id="1188229"/>
    <lineage>
        <taxon>Bacteria</taxon>
        <taxon>Bacillati</taxon>
        <taxon>Cyanobacteriota</taxon>
        <taxon>Cyanophyceae</taxon>
        <taxon>Gloeomargaritales</taxon>
        <taxon>Gloeomargaritaceae</taxon>
        <taxon>Gloeomargarita</taxon>
    </lineage>
</organism>
<feature type="transmembrane region" description="Helical" evidence="9">
    <location>
        <begin position="209"/>
        <end position="228"/>
    </location>
</feature>
<gene>
    <name evidence="10" type="primary">ubiA</name>
    <name evidence="9" type="synonym">plqA</name>
    <name evidence="10" type="ORF">GlitD10_2974</name>
</gene>
<dbReference type="InterPro" id="IPR039653">
    <property type="entry name" value="Prenyltransferase"/>
</dbReference>
<comment type="function">
    <text evidence="9">Catalyzes the prenylation of para-hydroxybenzoate (PHB) with an all-trans polyprenyl group. Mediates the second step in the final reaction sequence of plastoquinone-9 (PQ-9) biosynthesis, which is the condensation of the polyisoprenoid side chain with PHB, generating the first membrane-bound Q intermediate 4-hydroxy-3-solanesylbenzoate.</text>
</comment>
<dbReference type="EMBL" id="CP017675">
    <property type="protein sequence ID" value="APB35319.1"/>
    <property type="molecule type" value="Genomic_DNA"/>
</dbReference>
<feature type="transmembrane region" description="Helical" evidence="9">
    <location>
        <begin position="156"/>
        <end position="174"/>
    </location>
</feature>
<proteinExistence type="inferred from homology"/>
<evidence type="ECO:0000256" key="4">
    <source>
        <dbReference type="ARBA" id="ARBA00022519"/>
    </source>
</evidence>
<dbReference type="KEGG" id="glt:GlitD10_2974"/>
<dbReference type="Proteomes" id="UP000180235">
    <property type="component" value="Chromosome"/>
</dbReference>
<comment type="subcellular location">
    <subcellularLocation>
        <location evidence="9">Cell inner membrane</location>
        <topology evidence="9">Multi-pass membrane protein</topology>
    </subcellularLocation>
    <subcellularLocation>
        <location evidence="2">Membrane</location>
        <topology evidence="2">Multi-pass membrane protein</topology>
    </subcellularLocation>
</comment>